<organism evidence="1">
    <name type="scientific">viral metagenome</name>
    <dbReference type="NCBI Taxonomy" id="1070528"/>
    <lineage>
        <taxon>unclassified sequences</taxon>
        <taxon>metagenomes</taxon>
        <taxon>organismal metagenomes</taxon>
    </lineage>
</organism>
<dbReference type="AlphaFoldDB" id="A0A6C0BUD7"/>
<reference evidence="1" key="1">
    <citation type="journal article" date="2020" name="Nature">
        <title>Giant virus diversity and host interactions through global metagenomics.</title>
        <authorList>
            <person name="Schulz F."/>
            <person name="Roux S."/>
            <person name="Paez-Espino D."/>
            <person name="Jungbluth S."/>
            <person name="Walsh D.A."/>
            <person name="Denef V.J."/>
            <person name="McMahon K.D."/>
            <person name="Konstantinidis K.T."/>
            <person name="Eloe-Fadrosh E.A."/>
            <person name="Kyrpides N.C."/>
            <person name="Woyke T."/>
        </authorList>
    </citation>
    <scope>NUCLEOTIDE SEQUENCE</scope>
    <source>
        <strain evidence="1">GVMAG-M-3300018428-35</strain>
    </source>
</reference>
<sequence length="249" mass="30179">MTLSESQNKFFMKALKIESDRVEDFLKYWHLRDNPDQQYKLYDLMDEKYEEKSKDLLKKLYRDGCTQKQLLDKLKEEIDEFKIIYETSFHWDETEVMSKDLFGIDHISFEWTKNMIKEAQKEEDLLNKSKKLKTWEYSYKKAIEKGIDIQELDESIKELISKYLRNIKSGSKKTKKKSKRSSKKINKIIQLQIPNNRNIRWAWLISEREDGRYIVRYPKKNILINQLGKKRSKDFYPEKLAPKNSKILR</sequence>
<accession>A0A6C0BUD7</accession>
<proteinExistence type="predicted"/>
<name>A0A6C0BUD7_9ZZZZ</name>
<protein>
    <submittedName>
        <fullName evidence="1">Uncharacterized protein</fullName>
    </submittedName>
</protein>
<evidence type="ECO:0000313" key="1">
    <source>
        <dbReference type="EMBL" id="QHS95189.1"/>
    </source>
</evidence>
<dbReference type="EMBL" id="MN739245">
    <property type="protein sequence ID" value="QHS95189.1"/>
    <property type="molecule type" value="Genomic_DNA"/>
</dbReference>